<name>A0ABW5WYR1_9STAP</name>
<dbReference type="PROSITE" id="PS51257">
    <property type="entry name" value="PROKAR_LIPOPROTEIN"/>
    <property type="match status" value="1"/>
</dbReference>
<keyword evidence="7" id="KW-1185">Reference proteome</keyword>
<evidence type="ECO:0000256" key="4">
    <source>
        <dbReference type="SAM" id="MobiDB-lite"/>
    </source>
</evidence>
<feature type="signal peptide" evidence="5">
    <location>
        <begin position="1"/>
        <end position="23"/>
    </location>
</feature>
<comment type="similarity">
    <text evidence="3">Belongs to the bacterial solute-binding protein 9 family.</text>
</comment>
<comment type="caution">
    <text evidence="6">The sequence shown here is derived from an EMBL/GenBank/DDBJ whole genome shotgun (WGS) entry which is preliminary data.</text>
</comment>
<feature type="chain" id="PRO_5045262072" evidence="5">
    <location>
        <begin position="24"/>
        <end position="317"/>
    </location>
</feature>
<keyword evidence="1 3" id="KW-0813">Transport</keyword>
<dbReference type="EMBL" id="JBHUOQ010000005">
    <property type="protein sequence ID" value="MFD2831453.1"/>
    <property type="molecule type" value="Genomic_DNA"/>
</dbReference>
<protein>
    <submittedName>
        <fullName evidence="6">Metal ABC transporter solute-binding protein, Zn/Mn family</fullName>
    </submittedName>
</protein>
<dbReference type="InterPro" id="IPR050492">
    <property type="entry name" value="Bact_metal-bind_prot9"/>
</dbReference>
<keyword evidence="2 5" id="KW-0732">Signal</keyword>
<evidence type="ECO:0000256" key="3">
    <source>
        <dbReference type="RuleBase" id="RU003512"/>
    </source>
</evidence>
<organism evidence="6 7">
    <name type="scientific">Corticicoccus populi</name>
    <dbReference type="NCBI Taxonomy" id="1812821"/>
    <lineage>
        <taxon>Bacteria</taxon>
        <taxon>Bacillati</taxon>
        <taxon>Bacillota</taxon>
        <taxon>Bacilli</taxon>
        <taxon>Bacillales</taxon>
        <taxon>Staphylococcaceae</taxon>
        <taxon>Corticicoccus</taxon>
    </lineage>
</organism>
<evidence type="ECO:0000256" key="1">
    <source>
        <dbReference type="ARBA" id="ARBA00022448"/>
    </source>
</evidence>
<gene>
    <name evidence="6" type="ORF">ACFSX4_13335</name>
</gene>
<proteinExistence type="inferred from homology"/>
<dbReference type="SUPFAM" id="SSF53807">
    <property type="entry name" value="Helical backbone' metal receptor"/>
    <property type="match status" value="1"/>
</dbReference>
<dbReference type="PRINTS" id="PR00690">
    <property type="entry name" value="ADHESNFAMILY"/>
</dbReference>
<feature type="region of interest" description="Disordered" evidence="4">
    <location>
        <begin position="123"/>
        <end position="154"/>
    </location>
</feature>
<dbReference type="RefSeq" id="WP_377775724.1">
    <property type="nucleotide sequence ID" value="NZ_JBHUOQ010000005.1"/>
</dbReference>
<dbReference type="Proteomes" id="UP001597519">
    <property type="component" value="Unassembled WGS sequence"/>
</dbReference>
<dbReference type="PANTHER" id="PTHR42953:SF8">
    <property type="entry name" value="ZINT DOMAIN-CONTAINING PROTEIN"/>
    <property type="match status" value="1"/>
</dbReference>
<evidence type="ECO:0000313" key="6">
    <source>
        <dbReference type="EMBL" id="MFD2831453.1"/>
    </source>
</evidence>
<reference evidence="7" key="1">
    <citation type="journal article" date="2019" name="Int. J. Syst. Evol. Microbiol.">
        <title>The Global Catalogue of Microorganisms (GCM) 10K type strain sequencing project: providing services to taxonomists for standard genome sequencing and annotation.</title>
        <authorList>
            <consortium name="The Broad Institute Genomics Platform"/>
            <consortium name="The Broad Institute Genome Sequencing Center for Infectious Disease"/>
            <person name="Wu L."/>
            <person name="Ma J."/>
        </authorList>
    </citation>
    <scope>NUCLEOTIDE SEQUENCE [LARGE SCALE GENOMIC DNA]</scope>
    <source>
        <strain evidence="7">KCTC 33575</strain>
    </source>
</reference>
<evidence type="ECO:0000313" key="7">
    <source>
        <dbReference type="Proteomes" id="UP001597519"/>
    </source>
</evidence>
<dbReference type="InterPro" id="IPR006128">
    <property type="entry name" value="Lipoprotein_PsaA-like"/>
</dbReference>
<evidence type="ECO:0000256" key="2">
    <source>
        <dbReference type="ARBA" id="ARBA00022729"/>
    </source>
</evidence>
<dbReference type="Gene3D" id="3.40.50.1980">
    <property type="entry name" value="Nitrogenase molybdenum iron protein domain"/>
    <property type="match status" value="2"/>
</dbReference>
<dbReference type="PRINTS" id="PR00691">
    <property type="entry name" value="ADHESINB"/>
</dbReference>
<accession>A0ABW5WYR1</accession>
<evidence type="ECO:0000256" key="5">
    <source>
        <dbReference type="SAM" id="SignalP"/>
    </source>
</evidence>
<dbReference type="PANTHER" id="PTHR42953">
    <property type="entry name" value="HIGH-AFFINITY ZINC UPTAKE SYSTEM PROTEIN ZNUA-RELATED"/>
    <property type="match status" value="1"/>
</dbReference>
<dbReference type="InterPro" id="IPR006127">
    <property type="entry name" value="ZnuA-like"/>
</dbReference>
<sequence length="317" mass="35688">MKKITILPLITVLMIILSACSNGSDSAGSDDKIKIYTTVFPLTSFAEQIGGDTVEVESIYPNGVDVHTYEPTQKDMIEYADGDLFIFTSESLDSVSESIKSSIEEDTNFLAAADNISEEEFLEHSHDHDDHEHDEGHEDEHGHHHESGDPHVWLDPVFSKSMAESIKDELIKLNPDEEALYTENFNTLSSDLDDIDQSLTDITDNAVRDSVYISHESIGYLADRYHFNQVGMSGINNEEPSQNQLTEMIDEIEENDVSYILYEQNIPSRIAESIQKETGTEMLPFHNLSVLTDEDDQNATYQSIMNENIDTLEQALN</sequence>
<feature type="compositionally biased region" description="Basic and acidic residues" evidence="4">
    <location>
        <begin position="123"/>
        <end position="149"/>
    </location>
</feature>
<dbReference type="Pfam" id="PF01297">
    <property type="entry name" value="ZnuA"/>
    <property type="match status" value="1"/>
</dbReference>
<dbReference type="InterPro" id="IPR006129">
    <property type="entry name" value="AdhesinB"/>
</dbReference>